<feature type="domain" description="Gfo/Idh/MocA-like oxidoreductase N-terminal" evidence="1">
    <location>
        <begin position="6"/>
        <end position="116"/>
    </location>
</feature>
<gene>
    <name evidence="2" type="ORF">NFG58_10840</name>
</gene>
<dbReference type="RefSeq" id="WP_348826468.1">
    <property type="nucleotide sequence ID" value="NZ_CP098827.1"/>
</dbReference>
<proteinExistence type="predicted"/>
<accession>A0AAU7KC63</accession>
<dbReference type="AlphaFoldDB" id="A0AAU7KC63"/>
<dbReference type="Gene3D" id="3.40.50.720">
    <property type="entry name" value="NAD(P)-binding Rossmann-like Domain"/>
    <property type="match status" value="1"/>
</dbReference>
<dbReference type="SUPFAM" id="SSF51735">
    <property type="entry name" value="NAD(P)-binding Rossmann-fold domains"/>
    <property type="match status" value="1"/>
</dbReference>
<dbReference type="InterPro" id="IPR036291">
    <property type="entry name" value="NAD(P)-bd_dom_sf"/>
</dbReference>
<dbReference type="Gene3D" id="3.30.360.10">
    <property type="entry name" value="Dihydrodipicolinate Reductase, domain 2"/>
    <property type="match status" value="1"/>
</dbReference>
<evidence type="ECO:0000313" key="2">
    <source>
        <dbReference type="EMBL" id="XBO69136.1"/>
    </source>
</evidence>
<protein>
    <submittedName>
        <fullName evidence="2">Gfo/Idh/MocA family oxidoreductase</fullName>
    </submittedName>
</protein>
<dbReference type="PANTHER" id="PTHR43818:SF7">
    <property type="entry name" value="DEHYDROGENASE"/>
    <property type="match status" value="1"/>
</dbReference>
<reference evidence="2" key="1">
    <citation type="submission" date="2022-06" db="EMBL/GenBank/DDBJ databases">
        <title>A novel DMS-producing enzyme.</title>
        <authorList>
            <person name="Zhang Y."/>
        </authorList>
    </citation>
    <scope>NUCLEOTIDE SEQUENCE</scope>
    <source>
        <strain evidence="2">RT37</strain>
    </source>
</reference>
<name>A0AAU7KC63_9GAMM</name>
<dbReference type="EMBL" id="CP098827">
    <property type="protein sequence ID" value="XBO69136.1"/>
    <property type="molecule type" value="Genomic_DNA"/>
</dbReference>
<dbReference type="InterPro" id="IPR050463">
    <property type="entry name" value="Gfo/Idh/MocA_oxidrdct_glycsds"/>
</dbReference>
<dbReference type="PANTHER" id="PTHR43818">
    <property type="entry name" value="BCDNA.GH03377"/>
    <property type="match status" value="1"/>
</dbReference>
<evidence type="ECO:0000259" key="1">
    <source>
        <dbReference type="Pfam" id="PF01408"/>
    </source>
</evidence>
<dbReference type="InterPro" id="IPR000683">
    <property type="entry name" value="Gfo/Idh/MocA-like_OxRdtase_N"/>
</dbReference>
<dbReference type="GO" id="GO:0000166">
    <property type="term" value="F:nucleotide binding"/>
    <property type="evidence" value="ECO:0007669"/>
    <property type="project" value="InterPro"/>
</dbReference>
<sequence>MKAKPFRLGVAGAGKIVRDQHLDAIRATEGLELVASADPHSRLDGVASYASLEEMLDAAPDIDAVAICTPAHLRHRLASQALARGKAVLLEKPPGATLAEVQDLKAQAEKVGLTLFAAWHSRFAPGIAAAADWLAGRRVEGVDIRWHEDVRVWHPGQAWLWEAGGMGVFDPGINALSIVAALLPDPFFLKRANLVVPANAQTPIAATLEWRTADGVLLSGDFDFRHEDPPCWEMTFVTDGGTLTLEAGGARLIVDGETLIDEPEREYQGVYAHFHSLLEAGHSDMDITPLQQVADALMLGHRQATEAFVDDDGSA</sequence>
<organism evidence="2">
    <name type="scientific">Halomonas sp. RT37</name>
    <dbReference type="NCBI Taxonomy" id="2950872"/>
    <lineage>
        <taxon>Bacteria</taxon>
        <taxon>Pseudomonadati</taxon>
        <taxon>Pseudomonadota</taxon>
        <taxon>Gammaproteobacteria</taxon>
        <taxon>Oceanospirillales</taxon>
        <taxon>Halomonadaceae</taxon>
        <taxon>Halomonas</taxon>
    </lineage>
</organism>
<dbReference type="Pfam" id="PF01408">
    <property type="entry name" value="GFO_IDH_MocA"/>
    <property type="match status" value="1"/>
</dbReference>